<dbReference type="EMBL" id="JAHUTI010072073">
    <property type="protein sequence ID" value="MED6255830.1"/>
    <property type="molecule type" value="Genomic_DNA"/>
</dbReference>
<sequence>MYLRPAQHLDEVTTDKDATVLPILGSGCTGERFGGGTGSLQVLPGQNGYLVPPASFESVPESSPVGTQLGTLKRKGPRAACHLSTSVSFYLLSVKTGQRLRDCSGNNTQI</sequence>
<reference evidence="1 2" key="1">
    <citation type="submission" date="2021-07" db="EMBL/GenBank/DDBJ databases">
        <authorList>
            <person name="Palmer J.M."/>
        </authorList>
    </citation>
    <scope>NUCLEOTIDE SEQUENCE [LARGE SCALE GENOMIC DNA]</scope>
    <source>
        <strain evidence="1 2">AT_MEX2019</strain>
        <tissue evidence="1">Muscle</tissue>
    </source>
</reference>
<proteinExistence type="predicted"/>
<gene>
    <name evidence="1" type="ORF">ATANTOWER_015609</name>
</gene>
<organism evidence="1 2">
    <name type="scientific">Ataeniobius toweri</name>
    <dbReference type="NCBI Taxonomy" id="208326"/>
    <lineage>
        <taxon>Eukaryota</taxon>
        <taxon>Metazoa</taxon>
        <taxon>Chordata</taxon>
        <taxon>Craniata</taxon>
        <taxon>Vertebrata</taxon>
        <taxon>Euteleostomi</taxon>
        <taxon>Actinopterygii</taxon>
        <taxon>Neopterygii</taxon>
        <taxon>Teleostei</taxon>
        <taxon>Neoteleostei</taxon>
        <taxon>Acanthomorphata</taxon>
        <taxon>Ovalentaria</taxon>
        <taxon>Atherinomorphae</taxon>
        <taxon>Cyprinodontiformes</taxon>
        <taxon>Goodeidae</taxon>
        <taxon>Ataeniobius</taxon>
    </lineage>
</organism>
<evidence type="ECO:0000313" key="1">
    <source>
        <dbReference type="EMBL" id="MED6255830.1"/>
    </source>
</evidence>
<name>A0ABU7C0I2_9TELE</name>
<dbReference type="Proteomes" id="UP001345963">
    <property type="component" value="Unassembled WGS sequence"/>
</dbReference>
<protein>
    <submittedName>
        <fullName evidence="1">Uncharacterized protein</fullName>
    </submittedName>
</protein>
<dbReference type="PROSITE" id="PS51257">
    <property type="entry name" value="PROKAR_LIPOPROTEIN"/>
    <property type="match status" value="1"/>
</dbReference>
<accession>A0ABU7C0I2</accession>
<keyword evidence="2" id="KW-1185">Reference proteome</keyword>
<evidence type="ECO:0000313" key="2">
    <source>
        <dbReference type="Proteomes" id="UP001345963"/>
    </source>
</evidence>
<comment type="caution">
    <text evidence="1">The sequence shown here is derived from an EMBL/GenBank/DDBJ whole genome shotgun (WGS) entry which is preliminary data.</text>
</comment>